<gene>
    <name evidence="1" type="ORF">C7448_108104</name>
</gene>
<comment type="caution">
    <text evidence="1">The sequence shown here is derived from an EMBL/GenBank/DDBJ whole genome shotgun (WGS) entry which is preliminary data.</text>
</comment>
<reference evidence="1 2" key="1">
    <citation type="submission" date="2018-08" db="EMBL/GenBank/DDBJ databases">
        <title>Genomic Encyclopedia of Type Strains, Phase IV (KMG-IV): sequencing the most valuable type-strain genomes for metagenomic binning, comparative biology and taxonomic classification.</title>
        <authorList>
            <person name="Goeker M."/>
        </authorList>
    </citation>
    <scope>NUCLEOTIDE SEQUENCE [LARGE SCALE GENOMIC DNA]</scope>
    <source>
        <strain evidence="1 2">DSM 18841</strain>
    </source>
</reference>
<dbReference type="EMBL" id="QUNS01000008">
    <property type="protein sequence ID" value="REH46433.1"/>
    <property type="molecule type" value="Genomic_DNA"/>
</dbReference>
<protein>
    <submittedName>
        <fullName evidence="1">Uncharacterized protein</fullName>
    </submittedName>
</protein>
<name>A0A3E0HIZ9_9FLAO</name>
<organism evidence="1 2">
    <name type="scientific">Tenacibaculum gallaicum</name>
    <dbReference type="NCBI Taxonomy" id="561505"/>
    <lineage>
        <taxon>Bacteria</taxon>
        <taxon>Pseudomonadati</taxon>
        <taxon>Bacteroidota</taxon>
        <taxon>Flavobacteriia</taxon>
        <taxon>Flavobacteriales</taxon>
        <taxon>Flavobacteriaceae</taxon>
        <taxon>Tenacibaculum</taxon>
    </lineage>
</organism>
<keyword evidence="2" id="KW-1185">Reference proteome</keyword>
<evidence type="ECO:0000313" key="1">
    <source>
        <dbReference type="EMBL" id="REH46433.1"/>
    </source>
</evidence>
<proteinExistence type="predicted"/>
<accession>A0A3E0HIZ9</accession>
<dbReference type="Proteomes" id="UP000256884">
    <property type="component" value="Unassembled WGS sequence"/>
</dbReference>
<evidence type="ECO:0000313" key="2">
    <source>
        <dbReference type="Proteomes" id="UP000256884"/>
    </source>
</evidence>
<dbReference type="AlphaFoldDB" id="A0A3E0HIZ9"/>
<sequence>MTSSNTKNIAMKNKFILLLFIITTLTNCNINQTYDSFDYGKIENDIYSNSFFNLEISIPNKWFVLDKKTTENLIEKSKDLVSGDNKNLKATIKASEINSAYLLTLFKHEPGAPVDYNPGFMVIAENLKSSPGIKNGADYLFHSRNFLKKSQIEYNNIDSEFEKVMINNQDFYRMNLDLNKGNLNIKQSYYSIIKNGFSISLILSYTTHYQKKRIRENSQFNKV</sequence>